<dbReference type="GO" id="GO:0000155">
    <property type="term" value="F:phosphorelay sensor kinase activity"/>
    <property type="evidence" value="ECO:0007669"/>
    <property type="project" value="InterPro"/>
</dbReference>
<evidence type="ECO:0000256" key="4">
    <source>
        <dbReference type="ARBA" id="ARBA00022679"/>
    </source>
</evidence>
<dbReference type="Gene3D" id="3.30.565.10">
    <property type="entry name" value="Histidine kinase-like ATPase, C-terminal domain"/>
    <property type="match status" value="1"/>
</dbReference>
<dbReference type="InterPro" id="IPR000014">
    <property type="entry name" value="PAS"/>
</dbReference>
<dbReference type="InterPro" id="IPR003594">
    <property type="entry name" value="HATPase_dom"/>
</dbReference>
<dbReference type="EMBL" id="CP120682">
    <property type="protein sequence ID" value="WKN40105.1"/>
    <property type="molecule type" value="Genomic_DNA"/>
</dbReference>
<dbReference type="SUPFAM" id="SSF55785">
    <property type="entry name" value="PYP-like sensor domain (PAS domain)"/>
    <property type="match status" value="1"/>
</dbReference>
<reference evidence="8" key="2">
    <citation type="journal article" date="2024" name="Antonie Van Leeuwenhoek">
        <title>Roseihalotalea indica gen. nov., sp. nov., a halophilic Bacteroidetes from mesopelagic Southwest Indian Ocean with higher carbohydrate metabolic potential.</title>
        <authorList>
            <person name="Chen B."/>
            <person name="Zhang M."/>
            <person name="Lin D."/>
            <person name="Ye J."/>
            <person name="Tang K."/>
        </authorList>
    </citation>
    <scope>NUCLEOTIDE SEQUENCE</scope>
    <source>
        <strain evidence="8">TK19036</strain>
    </source>
</reference>
<keyword evidence="3" id="KW-0597">Phosphoprotein</keyword>
<dbReference type="PANTHER" id="PTHR43711">
    <property type="entry name" value="TWO-COMPONENT HISTIDINE KINASE"/>
    <property type="match status" value="1"/>
</dbReference>
<name>A0AA49JK45_9BACT</name>
<evidence type="ECO:0000313" key="8">
    <source>
        <dbReference type="EMBL" id="WKN40105.1"/>
    </source>
</evidence>
<dbReference type="InterPro" id="IPR003661">
    <property type="entry name" value="HisK_dim/P_dom"/>
</dbReference>
<keyword evidence="4" id="KW-0808">Transferase</keyword>
<evidence type="ECO:0000256" key="2">
    <source>
        <dbReference type="ARBA" id="ARBA00012438"/>
    </source>
</evidence>
<keyword evidence="6" id="KW-0902">Two-component regulatory system</keyword>
<evidence type="ECO:0000256" key="5">
    <source>
        <dbReference type="ARBA" id="ARBA00022777"/>
    </source>
</evidence>
<dbReference type="AlphaFoldDB" id="A0AA49JK45"/>
<keyword evidence="8" id="KW-0547">Nucleotide-binding</keyword>
<dbReference type="SMART" id="SM00387">
    <property type="entry name" value="HATPase_c"/>
    <property type="match status" value="1"/>
</dbReference>
<dbReference type="Gene3D" id="1.10.287.130">
    <property type="match status" value="1"/>
</dbReference>
<proteinExistence type="predicted"/>
<dbReference type="FunFam" id="3.30.565.10:FF:000006">
    <property type="entry name" value="Sensor histidine kinase WalK"/>
    <property type="match status" value="1"/>
</dbReference>
<dbReference type="SMART" id="SM00091">
    <property type="entry name" value="PAS"/>
    <property type="match status" value="2"/>
</dbReference>
<dbReference type="NCBIfam" id="TIGR00229">
    <property type="entry name" value="sensory_box"/>
    <property type="match status" value="1"/>
</dbReference>
<dbReference type="SUPFAM" id="SSF47384">
    <property type="entry name" value="Homodimeric domain of signal transducing histidine kinase"/>
    <property type="match status" value="1"/>
</dbReference>
<dbReference type="EC" id="2.7.13.3" evidence="2"/>
<evidence type="ECO:0000256" key="6">
    <source>
        <dbReference type="ARBA" id="ARBA00023012"/>
    </source>
</evidence>
<dbReference type="InterPro" id="IPR004358">
    <property type="entry name" value="Sig_transdc_His_kin-like_C"/>
</dbReference>
<dbReference type="CDD" id="cd00075">
    <property type="entry name" value="HATPase"/>
    <property type="match status" value="1"/>
</dbReference>
<dbReference type="InterPro" id="IPR005467">
    <property type="entry name" value="His_kinase_dom"/>
</dbReference>
<dbReference type="InterPro" id="IPR036097">
    <property type="entry name" value="HisK_dim/P_sf"/>
</dbReference>
<dbReference type="PANTHER" id="PTHR43711:SF26">
    <property type="entry name" value="SENSOR HISTIDINE KINASE RCSC"/>
    <property type="match status" value="1"/>
</dbReference>
<evidence type="ECO:0000259" key="7">
    <source>
        <dbReference type="PROSITE" id="PS50109"/>
    </source>
</evidence>
<sequence length="481" mass="54467">MTESATLGQKLWQSSALGLGLINAQRQLIEVNDTFCAIYGYTRDELLEQPLEKLAPAHFRERARLSYQNYVSGNSERGLQYVQRKDGSQQYVQLTVEHIDSDNEEPLQLITVTALPAPERESAPRTILPASFSNVFLFECDRSGKCLMSNTAAQRHLGIRPQQQLQQQVAIYSGQIQRTLPLAELLKERTLWDGAEWQLNPESERPLWVLANTQLSDQQTTAVCLVSIDAQKRLEDTLTRNLHSLRTSNQHLERFLYGATHDLKAPLASLLGLIDIFRHEEDPEEQAMYLQLMEKSITRLNEFIHEIVDYSKNSNQSLRNSAIDFKSLVNDVFESLGYVTFASQIEKDVEIHQTAPFYSDAHRIKVILSNLISNAYKYSSVHRRPGMIRVSVFASQQEVTLQVRDNGLGIAKEHINKIFDMFYRASEQQSGSGLGLYIVKETIEKMKGTISVDSTLGEGTCFTVSLPASPISSEQQMHLNL</sequence>
<dbReference type="InterPro" id="IPR035965">
    <property type="entry name" value="PAS-like_dom_sf"/>
</dbReference>
<dbReference type="GO" id="GO:0005524">
    <property type="term" value="F:ATP binding"/>
    <property type="evidence" value="ECO:0007669"/>
    <property type="project" value="UniProtKB-KW"/>
</dbReference>
<dbReference type="CDD" id="cd00130">
    <property type="entry name" value="PAS"/>
    <property type="match status" value="1"/>
</dbReference>
<keyword evidence="5" id="KW-0418">Kinase</keyword>
<dbReference type="SUPFAM" id="SSF55874">
    <property type="entry name" value="ATPase domain of HSP90 chaperone/DNA topoisomerase II/histidine kinase"/>
    <property type="match status" value="1"/>
</dbReference>
<dbReference type="SMART" id="SM00388">
    <property type="entry name" value="HisKA"/>
    <property type="match status" value="1"/>
</dbReference>
<dbReference type="Pfam" id="PF02518">
    <property type="entry name" value="HATPase_c"/>
    <property type="match status" value="1"/>
</dbReference>
<dbReference type="Gene3D" id="3.30.450.20">
    <property type="entry name" value="PAS domain"/>
    <property type="match status" value="1"/>
</dbReference>
<dbReference type="PRINTS" id="PR00344">
    <property type="entry name" value="BCTRLSENSOR"/>
</dbReference>
<evidence type="ECO:0000256" key="1">
    <source>
        <dbReference type="ARBA" id="ARBA00000085"/>
    </source>
</evidence>
<dbReference type="CDD" id="cd00082">
    <property type="entry name" value="HisKA"/>
    <property type="match status" value="1"/>
</dbReference>
<dbReference type="InterPro" id="IPR050736">
    <property type="entry name" value="Sensor_HK_Regulatory"/>
</dbReference>
<feature type="domain" description="Histidine kinase" evidence="7">
    <location>
        <begin position="258"/>
        <end position="470"/>
    </location>
</feature>
<dbReference type="InterPro" id="IPR036890">
    <property type="entry name" value="HATPase_C_sf"/>
</dbReference>
<dbReference type="Pfam" id="PF00512">
    <property type="entry name" value="HisKA"/>
    <property type="match status" value="1"/>
</dbReference>
<reference evidence="8" key="1">
    <citation type="journal article" date="2023" name="Comput. Struct. Biotechnol. J.">
        <title>Discovery of a novel marine Bacteroidetes with a rich repertoire of carbohydrate-active enzymes.</title>
        <authorList>
            <person name="Chen B."/>
            <person name="Liu G."/>
            <person name="Chen Q."/>
            <person name="Wang H."/>
            <person name="Liu L."/>
            <person name="Tang K."/>
        </authorList>
    </citation>
    <scope>NUCLEOTIDE SEQUENCE</scope>
    <source>
        <strain evidence="8">TK19036</strain>
    </source>
</reference>
<gene>
    <name evidence="8" type="ORF">K4G66_15530</name>
</gene>
<comment type="catalytic activity">
    <reaction evidence="1">
        <text>ATP + protein L-histidine = ADP + protein N-phospho-L-histidine.</text>
        <dbReference type="EC" id="2.7.13.3"/>
    </reaction>
</comment>
<accession>A0AA49JK45</accession>
<protein>
    <recommendedName>
        <fullName evidence="2">histidine kinase</fullName>
        <ecNumber evidence="2">2.7.13.3</ecNumber>
    </recommendedName>
</protein>
<dbReference type="PROSITE" id="PS50109">
    <property type="entry name" value="HIS_KIN"/>
    <property type="match status" value="1"/>
</dbReference>
<keyword evidence="8" id="KW-0067">ATP-binding</keyword>
<evidence type="ECO:0000256" key="3">
    <source>
        <dbReference type="ARBA" id="ARBA00022553"/>
    </source>
</evidence>
<organism evidence="8">
    <name type="scientific">Roseihalotalea indica</name>
    <dbReference type="NCBI Taxonomy" id="2867963"/>
    <lineage>
        <taxon>Bacteria</taxon>
        <taxon>Pseudomonadati</taxon>
        <taxon>Bacteroidota</taxon>
        <taxon>Cytophagia</taxon>
        <taxon>Cytophagales</taxon>
        <taxon>Catalimonadaceae</taxon>
        <taxon>Roseihalotalea</taxon>
    </lineage>
</organism>
<dbReference type="Pfam" id="PF13426">
    <property type="entry name" value="PAS_9"/>
    <property type="match status" value="1"/>
</dbReference>